<keyword evidence="5" id="KW-0436">Ligase</keyword>
<dbReference type="InterPro" id="IPR016188">
    <property type="entry name" value="PurM-like_N"/>
</dbReference>
<keyword evidence="15" id="KW-1185">Reference proteome</keyword>
<evidence type="ECO:0000256" key="2">
    <source>
        <dbReference type="ARBA" id="ARBA00010280"/>
    </source>
</evidence>
<dbReference type="InterPro" id="IPR036676">
    <property type="entry name" value="PurM-like_C_sf"/>
</dbReference>
<comment type="catalytic activity">
    <reaction evidence="11">
        <text>2-formamido-N(1)-(5-O-phospho-beta-D-ribosyl)acetamidine + ATP = 5-amino-1-(5-phospho-beta-D-ribosyl)imidazole + ADP + phosphate + H(+)</text>
        <dbReference type="Rhea" id="RHEA:23032"/>
        <dbReference type="ChEBI" id="CHEBI:15378"/>
        <dbReference type="ChEBI" id="CHEBI:30616"/>
        <dbReference type="ChEBI" id="CHEBI:43474"/>
        <dbReference type="ChEBI" id="CHEBI:137981"/>
        <dbReference type="ChEBI" id="CHEBI:147287"/>
        <dbReference type="ChEBI" id="CHEBI:456216"/>
        <dbReference type="EC" id="6.3.3.1"/>
    </reaction>
</comment>
<reference evidence="14 15" key="1">
    <citation type="submission" date="2015-06" db="EMBL/GenBank/DDBJ databases">
        <title>Genome sequencing of Thermotogales isolates from hydrothermal vents.</title>
        <authorList>
            <person name="Haverkamp T.H."/>
            <person name="Kublanov I.V."/>
            <person name="Nesbo C.L."/>
        </authorList>
    </citation>
    <scope>NUCLEOTIDE SEQUENCE [LARGE SCALE GENOMIC DNA]</scope>
    <source>
        <strain evidence="15">ik275mar</strain>
    </source>
</reference>
<dbReference type="Pfam" id="PF00586">
    <property type="entry name" value="AIRS"/>
    <property type="match status" value="1"/>
</dbReference>
<protein>
    <recommendedName>
        <fullName evidence="4">Phosphoribosylformylglycinamidine cyclo-ligase</fullName>
        <ecNumber evidence="3">6.3.3.1</ecNumber>
    </recommendedName>
    <alternativeName>
        <fullName evidence="9">AIR synthase</fullName>
    </alternativeName>
    <alternativeName>
        <fullName evidence="10">AIRS</fullName>
    </alternativeName>
    <alternativeName>
        <fullName evidence="8">Phosphoribosyl-aminoimidazole synthetase</fullName>
    </alternativeName>
</protein>
<comment type="similarity">
    <text evidence="2">Belongs to the AIR synthase family.</text>
</comment>
<dbReference type="EMBL" id="LBFC01000010">
    <property type="protein sequence ID" value="ONN27556.1"/>
    <property type="molecule type" value="Genomic_DNA"/>
</dbReference>
<feature type="domain" description="PurM-like N-terminal" evidence="12">
    <location>
        <begin position="46"/>
        <end position="153"/>
    </location>
</feature>
<evidence type="ECO:0000313" key="14">
    <source>
        <dbReference type="EMBL" id="ONN27556.1"/>
    </source>
</evidence>
<dbReference type="RefSeq" id="WP_075665635.1">
    <property type="nucleotide sequence ID" value="NZ_LBFC01000010.1"/>
</dbReference>
<evidence type="ECO:0000256" key="9">
    <source>
        <dbReference type="ARBA" id="ARBA00032931"/>
    </source>
</evidence>
<keyword evidence="7" id="KW-0067">ATP-binding</keyword>
<evidence type="ECO:0000259" key="13">
    <source>
        <dbReference type="Pfam" id="PF02769"/>
    </source>
</evidence>
<comment type="caution">
    <text evidence="14">The sequence shown here is derived from an EMBL/GenBank/DDBJ whole genome shotgun (WGS) entry which is preliminary data.</text>
</comment>
<evidence type="ECO:0000256" key="8">
    <source>
        <dbReference type="ARBA" id="ARBA00031908"/>
    </source>
</evidence>
<dbReference type="EC" id="6.3.3.1" evidence="3"/>
<evidence type="ECO:0000256" key="1">
    <source>
        <dbReference type="ARBA" id="ARBA00004686"/>
    </source>
</evidence>
<dbReference type="Pfam" id="PF02769">
    <property type="entry name" value="AIRS_C"/>
    <property type="match status" value="1"/>
</dbReference>
<organism evidence="14 15">
    <name type="scientific">Thermosipho affectus</name>
    <dbReference type="NCBI Taxonomy" id="660294"/>
    <lineage>
        <taxon>Bacteria</taxon>
        <taxon>Thermotogati</taxon>
        <taxon>Thermotogota</taxon>
        <taxon>Thermotogae</taxon>
        <taxon>Thermotogales</taxon>
        <taxon>Fervidobacteriaceae</taxon>
        <taxon>Thermosipho</taxon>
    </lineage>
</organism>
<evidence type="ECO:0000256" key="6">
    <source>
        <dbReference type="ARBA" id="ARBA00022741"/>
    </source>
</evidence>
<dbReference type="InterPro" id="IPR004733">
    <property type="entry name" value="PurM_cligase"/>
</dbReference>
<evidence type="ECO:0000256" key="7">
    <source>
        <dbReference type="ARBA" id="ARBA00022840"/>
    </source>
</evidence>
<dbReference type="SUPFAM" id="SSF55326">
    <property type="entry name" value="PurM N-terminal domain-like"/>
    <property type="match status" value="1"/>
</dbReference>
<dbReference type="InterPro" id="IPR036921">
    <property type="entry name" value="PurM-like_N_sf"/>
</dbReference>
<keyword evidence="6" id="KW-0547">Nucleotide-binding</keyword>
<gene>
    <name evidence="14" type="ORF">XJ44_03265</name>
</gene>
<dbReference type="InterPro" id="IPR010918">
    <property type="entry name" value="PurM-like_C_dom"/>
</dbReference>
<evidence type="ECO:0000313" key="15">
    <source>
        <dbReference type="Proteomes" id="UP000242616"/>
    </source>
</evidence>
<name>A0ABX3II90_9BACT</name>
<comment type="pathway">
    <text evidence="1">Purine metabolism; IMP biosynthesis via de novo pathway; 5-amino-1-(5-phospho-D-ribosyl)imidazole from N(2)-formyl-N(1)-(5-phospho-D-ribosyl)glycinamide: step 2/2.</text>
</comment>
<evidence type="ECO:0000256" key="3">
    <source>
        <dbReference type="ARBA" id="ARBA00013047"/>
    </source>
</evidence>
<proteinExistence type="inferred from homology"/>
<sequence length="302" mass="34103">MKYTYKDAGVDVKKGDEFAREIKRNAIIPEWIIKEPTGYATILNFTTPKIAVTADGIGTKILLHIEFQTWNDAAKDLIAMNYNDLICVGARPKAFLDYLGVHSIDGNSKEFVKALIVELEKHDMYLVAGETAEMPDLYQENHMDVAGFAIGEVIKLFEHEKIKPGDYIFALDASGFHSNGWSLIRKILRKENININDLPFNLLEGTRIYSNIIEHFDKIKAMAHVTGGGILRALRRLLNGRGCNVNLERKDFVDWILKYVEFSEAISTFNMGYGLIYVSNSKDLPGKIIGKVTEDENLNLIL</sequence>
<dbReference type="Proteomes" id="UP000242616">
    <property type="component" value="Unassembled WGS sequence"/>
</dbReference>
<dbReference type="PANTHER" id="PTHR10520">
    <property type="entry name" value="TRIFUNCTIONAL PURINE BIOSYNTHETIC PROTEIN ADENOSINE-3-RELATED"/>
    <property type="match status" value="1"/>
</dbReference>
<evidence type="ECO:0000256" key="5">
    <source>
        <dbReference type="ARBA" id="ARBA00022598"/>
    </source>
</evidence>
<evidence type="ECO:0000259" key="12">
    <source>
        <dbReference type="Pfam" id="PF00586"/>
    </source>
</evidence>
<feature type="domain" description="PurM-like C-terminal" evidence="13">
    <location>
        <begin position="163"/>
        <end position="297"/>
    </location>
</feature>
<dbReference type="SUPFAM" id="SSF56042">
    <property type="entry name" value="PurM C-terminal domain-like"/>
    <property type="match status" value="1"/>
</dbReference>
<evidence type="ECO:0000256" key="11">
    <source>
        <dbReference type="ARBA" id="ARBA00049057"/>
    </source>
</evidence>
<dbReference type="Gene3D" id="3.90.650.10">
    <property type="entry name" value="PurM-like C-terminal domain"/>
    <property type="match status" value="1"/>
</dbReference>
<accession>A0ABX3II90</accession>
<dbReference type="Gene3D" id="3.30.1330.10">
    <property type="entry name" value="PurM-like, N-terminal domain"/>
    <property type="match status" value="1"/>
</dbReference>
<dbReference type="PANTHER" id="PTHR10520:SF12">
    <property type="entry name" value="TRIFUNCTIONAL PURINE BIOSYNTHETIC PROTEIN ADENOSINE-3"/>
    <property type="match status" value="1"/>
</dbReference>
<evidence type="ECO:0000256" key="10">
    <source>
        <dbReference type="ARBA" id="ARBA00033093"/>
    </source>
</evidence>
<evidence type="ECO:0000256" key="4">
    <source>
        <dbReference type="ARBA" id="ARBA00020367"/>
    </source>
</evidence>